<reference evidence="6" key="1">
    <citation type="journal article" date="2019" name="Int. J. Syst. Evol. Microbiol.">
        <title>The Global Catalogue of Microorganisms (GCM) 10K type strain sequencing project: providing services to taxonomists for standard genome sequencing and annotation.</title>
        <authorList>
            <consortium name="The Broad Institute Genomics Platform"/>
            <consortium name="The Broad Institute Genome Sequencing Center for Infectious Disease"/>
            <person name="Wu L."/>
            <person name="Ma J."/>
        </authorList>
    </citation>
    <scope>NUCLEOTIDE SEQUENCE [LARGE SCALE GENOMIC DNA]</scope>
    <source>
        <strain evidence="6">KCTC 52490</strain>
    </source>
</reference>
<keyword evidence="1" id="KW-0805">Transcription regulation</keyword>
<gene>
    <name evidence="5" type="ORF">ACFS25_28485</name>
</gene>
<dbReference type="Pfam" id="PF01381">
    <property type="entry name" value="HTH_3"/>
    <property type="match status" value="1"/>
</dbReference>
<feature type="domain" description="HTH cro/C1-type" evidence="4">
    <location>
        <begin position="16"/>
        <end position="77"/>
    </location>
</feature>
<keyword evidence="3" id="KW-0804">Transcription</keyword>
<protein>
    <submittedName>
        <fullName evidence="5">Helix-turn-helix domain-containing protein</fullName>
    </submittedName>
</protein>
<dbReference type="PANTHER" id="PTHR46797:SF23">
    <property type="entry name" value="HTH-TYPE TRANSCRIPTIONAL REGULATOR SUTR"/>
    <property type="match status" value="1"/>
</dbReference>
<dbReference type="CDD" id="cd00093">
    <property type="entry name" value="HTH_XRE"/>
    <property type="match status" value="1"/>
</dbReference>
<evidence type="ECO:0000313" key="6">
    <source>
        <dbReference type="Proteomes" id="UP001597512"/>
    </source>
</evidence>
<accession>A0ABW6ASZ3</accession>
<dbReference type="SUPFAM" id="SSF47413">
    <property type="entry name" value="lambda repressor-like DNA-binding domains"/>
    <property type="match status" value="1"/>
</dbReference>
<evidence type="ECO:0000256" key="1">
    <source>
        <dbReference type="ARBA" id="ARBA00023015"/>
    </source>
</evidence>
<dbReference type="PROSITE" id="PS50943">
    <property type="entry name" value="HTH_CROC1"/>
    <property type="match status" value="1"/>
</dbReference>
<dbReference type="Gene3D" id="1.10.260.40">
    <property type="entry name" value="lambda repressor-like DNA-binding domains"/>
    <property type="match status" value="1"/>
</dbReference>
<proteinExistence type="predicted"/>
<comment type="caution">
    <text evidence="5">The sequence shown here is derived from an EMBL/GenBank/DDBJ whole genome shotgun (WGS) entry which is preliminary data.</text>
</comment>
<organism evidence="5 6">
    <name type="scientific">Spirosoma flavum</name>
    <dbReference type="NCBI Taxonomy" id="2048557"/>
    <lineage>
        <taxon>Bacteria</taxon>
        <taxon>Pseudomonadati</taxon>
        <taxon>Bacteroidota</taxon>
        <taxon>Cytophagia</taxon>
        <taxon>Cytophagales</taxon>
        <taxon>Cytophagaceae</taxon>
        <taxon>Spirosoma</taxon>
    </lineage>
</organism>
<sequence length="83" mass="9271">MGATAKVLSVAFGRAMREERLNKGLSQEELAFRCNLDRTYISSVERGKVNPSIHITWLIAVGLDIPLWVLIKSAEELASNKEK</sequence>
<evidence type="ECO:0000256" key="3">
    <source>
        <dbReference type="ARBA" id="ARBA00023163"/>
    </source>
</evidence>
<dbReference type="PANTHER" id="PTHR46797">
    <property type="entry name" value="HTH-TYPE TRANSCRIPTIONAL REGULATOR"/>
    <property type="match status" value="1"/>
</dbReference>
<dbReference type="SMART" id="SM00530">
    <property type="entry name" value="HTH_XRE"/>
    <property type="match status" value="1"/>
</dbReference>
<name>A0ABW6ASZ3_9BACT</name>
<dbReference type="Proteomes" id="UP001597512">
    <property type="component" value="Unassembled WGS sequence"/>
</dbReference>
<evidence type="ECO:0000256" key="2">
    <source>
        <dbReference type="ARBA" id="ARBA00023125"/>
    </source>
</evidence>
<dbReference type="InterPro" id="IPR050807">
    <property type="entry name" value="TransReg_Diox_bact_type"/>
</dbReference>
<dbReference type="InterPro" id="IPR010982">
    <property type="entry name" value="Lambda_DNA-bd_dom_sf"/>
</dbReference>
<dbReference type="InterPro" id="IPR001387">
    <property type="entry name" value="Cro/C1-type_HTH"/>
</dbReference>
<evidence type="ECO:0000259" key="4">
    <source>
        <dbReference type="PROSITE" id="PS50943"/>
    </source>
</evidence>
<keyword evidence="2" id="KW-0238">DNA-binding</keyword>
<dbReference type="RefSeq" id="WP_381508107.1">
    <property type="nucleotide sequence ID" value="NZ_JBHUOM010000043.1"/>
</dbReference>
<keyword evidence="6" id="KW-1185">Reference proteome</keyword>
<dbReference type="EMBL" id="JBHUOM010000043">
    <property type="protein sequence ID" value="MFD2937739.1"/>
    <property type="molecule type" value="Genomic_DNA"/>
</dbReference>
<evidence type="ECO:0000313" key="5">
    <source>
        <dbReference type="EMBL" id="MFD2937739.1"/>
    </source>
</evidence>